<dbReference type="EMBL" id="JAHYIQ010000001">
    <property type="protein sequence ID" value="KAK1137354.1"/>
    <property type="molecule type" value="Genomic_DNA"/>
</dbReference>
<keyword evidence="2" id="KW-1185">Reference proteome</keyword>
<organism evidence="1 2">
    <name type="scientific">Melipona bicolor</name>
    <dbReference type="NCBI Taxonomy" id="60889"/>
    <lineage>
        <taxon>Eukaryota</taxon>
        <taxon>Metazoa</taxon>
        <taxon>Ecdysozoa</taxon>
        <taxon>Arthropoda</taxon>
        <taxon>Hexapoda</taxon>
        <taxon>Insecta</taxon>
        <taxon>Pterygota</taxon>
        <taxon>Neoptera</taxon>
        <taxon>Endopterygota</taxon>
        <taxon>Hymenoptera</taxon>
        <taxon>Apocrita</taxon>
        <taxon>Aculeata</taxon>
        <taxon>Apoidea</taxon>
        <taxon>Anthophila</taxon>
        <taxon>Apidae</taxon>
        <taxon>Melipona</taxon>
    </lineage>
</organism>
<accession>A0AA40GGP6</accession>
<dbReference type="AlphaFoldDB" id="A0AA40GGP6"/>
<evidence type="ECO:0000313" key="2">
    <source>
        <dbReference type="Proteomes" id="UP001177670"/>
    </source>
</evidence>
<reference evidence="1" key="1">
    <citation type="submission" date="2021-10" db="EMBL/GenBank/DDBJ databases">
        <title>Melipona bicolor Genome sequencing and assembly.</title>
        <authorList>
            <person name="Araujo N.S."/>
            <person name="Arias M.C."/>
        </authorList>
    </citation>
    <scope>NUCLEOTIDE SEQUENCE</scope>
    <source>
        <strain evidence="1">USP_2M_L1-L4_2017</strain>
        <tissue evidence="1">Whole body</tissue>
    </source>
</reference>
<dbReference type="Proteomes" id="UP001177670">
    <property type="component" value="Unassembled WGS sequence"/>
</dbReference>
<evidence type="ECO:0000313" key="1">
    <source>
        <dbReference type="EMBL" id="KAK1137354.1"/>
    </source>
</evidence>
<proteinExistence type="predicted"/>
<sequence length="137" mass="15834">MLRWVQQRVESVSSSVLNKENNKIVISRDVTFDNNIKIQEEKQKALNQGNLEVEVELKSPESSYVTNEIEVDDNTHAIEHTQVQEPGRSNRINKGVLRDASVIRIRFGQYAGIIMDEASEKGKRRRCRDRESGYRCE</sequence>
<gene>
    <name evidence="1" type="ORF">K0M31_001866</name>
</gene>
<protein>
    <submittedName>
        <fullName evidence="1">Uncharacterized protein</fullName>
    </submittedName>
</protein>
<name>A0AA40GGP6_9HYME</name>
<comment type="caution">
    <text evidence="1">The sequence shown here is derived from an EMBL/GenBank/DDBJ whole genome shotgun (WGS) entry which is preliminary data.</text>
</comment>